<dbReference type="Pfam" id="PF02927">
    <property type="entry name" value="CelD_N"/>
    <property type="match status" value="1"/>
</dbReference>
<evidence type="ECO:0000256" key="1">
    <source>
        <dbReference type="ARBA" id="ARBA00007072"/>
    </source>
</evidence>
<dbReference type="InterPro" id="IPR001701">
    <property type="entry name" value="Glyco_hydro_9"/>
</dbReference>
<keyword evidence="8" id="KW-1185">Reference proteome</keyword>
<dbReference type="CDD" id="cd02850">
    <property type="entry name" value="E_set_Cellulase_N"/>
    <property type="match status" value="1"/>
</dbReference>
<feature type="domain" description="Cellulase Ig-like" evidence="6">
    <location>
        <begin position="238"/>
        <end position="340"/>
    </location>
</feature>
<evidence type="ECO:0000256" key="3">
    <source>
        <dbReference type="ARBA" id="ARBA00023326"/>
    </source>
</evidence>
<evidence type="ECO:0000259" key="5">
    <source>
        <dbReference type="Pfam" id="PF00759"/>
    </source>
</evidence>
<proteinExistence type="inferred from homology"/>
<accession>A0A6C2UNU9</accession>
<keyword evidence="3" id="KW-0624">Polysaccharide degradation</keyword>
<dbReference type="InterPro" id="IPR012341">
    <property type="entry name" value="6hp_glycosidase-like_sf"/>
</dbReference>
<evidence type="ECO:0000313" key="7">
    <source>
        <dbReference type="EMBL" id="VGO21942.1"/>
    </source>
</evidence>
<gene>
    <name evidence="7" type="primary">celD</name>
    <name evidence="7" type="ORF">SCARR_04022</name>
</gene>
<dbReference type="GO" id="GO:0000272">
    <property type="term" value="P:polysaccharide catabolic process"/>
    <property type="evidence" value="ECO:0007669"/>
    <property type="project" value="UniProtKB-KW"/>
</dbReference>
<evidence type="ECO:0000259" key="6">
    <source>
        <dbReference type="Pfam" id="PF02927"/>
    </source>
</evidence>
<dbReference type="Pfam" id="PF00759">
    <property type="entry name" value="Glyco_hydro_9"/>
    <property type="match status" value="1"/>
</dbReference>
<dbReference type="AlphaFoldDB" id="A0A6C2UNU9"/>
<feature type="chain" id="PRO_5025347459" evidence="4">
    <location>
        <begin position="29"/>
        <end position="977"/>
    </location>
</feature>
<dbReference type="SUPFAM" id="SSF48208">
    <property type="entry name" value="Six-hairpin glycosidases"/>
    <property type="match status" value="1"/>
</dbReference>
<dbReference type="Gene3D" id="1.50.10.10">
    <property type="match status" value="1"/>
</dbReference>
<evidence type="ECO:0000256" key="2">
    <source>
        <dbReference type="ARBA" id="ARBA00023277"/>
    </source>
</evidence>
<evidence type="ECO:0000313" key="8">
    <source>
        <dbReference type="Proteomes" id="UP000346198"/>
    </source>
</evidence>
<feature type="domain" description="Glycoside hydrolase family 9" evidence="5">
    <location>
        <begin position="556"/>
        <end position="875"/>
    </location>
</feature>
<dbReference type="InterPro" id="IPR014756">
    <property type="entry name" value="Ig_E-set"/>
</dbReference>
<evidence type="ECO:0000256" key="4">
    <source>
        <dbReference type="SAM" id="SignalP"/>
    </source>
</evidence>
<feature type="signal peptide" evidence="4">
    <location>
        <begin position="1"/>
        <end position="28"/>
    </location>
</feature>
<comment type="similarity">
    <text evidence="1">Belongs to the glycosyl hydrolase 9 (cellulase E) family.</text>
</comment>
<keyword evidence="2" id="KW-0119">Carbohydrate metabolism</keyword>
<dbReference type="Gene3D" id="2.60.40.10">
    <property type="entry name" value="Immunoglobulins"/>
    <property type="match status" value="1"/>
</dbReference>
<dbReference type="SUPFAM" id="SSF81296">
    <property type="entry name" value="E set domains"/>
    <property type="match status" value="1"/>
</dbReference>
<dbReference type="InterPro" id="IPR004197">
    <property type="entry name" value="Cellulase_Ig-like"/>
</dbReference>
<name>A0A6C2UNU9_9BACT</name>
<sequence>MDHSSRLSFCLASVVRPVLLFSALLSSAYGVGTVDQSTYKGLQPELVQGTSDRPATAAPLVRHVYAVRPDRLALTVDERSKTIHPVVPYTQLPGDEITRVGKLRVYGEQVARQLTREGRPVGFVVGPDDNLYLKPWDDVPGKKLDTVWADHPDSYRLSSSNDSAYAEGGIPVRIARKSLPRFNTLVGPGLVEMAVRHEIYLDLRSPLKPGASYTLHFQGDGSITNDVTFLFDDKRLRSEAIQVNQIGFAPGQSVKQAFLSCWAGSAGAVEYSAGTSFHVVDAQSGEVFFTGRTALKQDADEPDYEWDGVGWREAVADVYLMDFSDFSRPGRYRVSVPGIGASFPFEIADTVWQDAARIHLMGLLHQRSGIELGPPWTDYRRPRNFHTEDRTVHACHPDVWYHGLKNPSFEKDAADWSFTNARPVLVETGIKVVRSGQGAYGIYQDVTQMVRAFSGKAFSLSADASGTVRPEARLVLQLEGQRRTFIAAFKDADEGGVLAKFKKISVNGTVERAELQLTSEKGRSFNLGSLHFAGASKPKFPQRQAAIDLATSIPEAWGGWMDAGDFDRRPNHMFAVHTVLDLCENNPAYFENLSLGIPESGNGMPDVVNEGLWFLELARRTQGIYARWYGEGWKDSISLRVESVEHPTYGETSWLDSLLLDMDPPSREHSWIYAAGAAHASFVLKKYDPALAEKYLESALAAMEWAEANPENIPYSDKERWPGPDALRNRAAAYLFKVTREPRWHRLFEETLERESWHKAGFNGACVYARLEGTGVDPDLKKFCIDLLCRDADDLIDGMNEMAWGAVRHTEQLGEANLAARPNYTAKKEVEAVVYAWLATGNERYLSALQQCVQFSMGANPRNSCYTTGMGVRSMRPYLADVKFGGVDTPIGATMYGPLPLSRWVTGRWQALVKNGIYPLPVFHDATTPHWPIPELYIDDYNWAPLTEFTVHESIASHLLICGMLAQEYEEQDPDRF</sequence>
<dbReference type="InterPro" id="IPR013783">
    <property type="entry name" value="Ig-like_fold"/>
</dbReference>
<dbReference type="InterPro" id="IPR008928">
    <property type="entry name" value="6-hairpin_glycosidase_sf"/>
</dbReference>
<keyword evidence="4" id="KW-0732">Signal</keyword>
<dbReference type="EMBL" id="CAAHFH010000002">
    <property type="protein sequence ID" value="VGO21942.1"/>
    <property type="molecule type" value="Genomic_DNA"/>
</dbReference>
<protein>
    <submittedName>
        <fullName evidence="7">Endoglucanase D</fullName>
    </submittedName>
</protein>
<dbReference type="Proteomes" id="UP000346198">
    <property type="component" value="Unassembled WGS sequence"/>
</dbReference>
<organism evidence="7 8">
    <name type="scientific">Pontiella sulfatireligans</name>
    <dbReference type="NCBI Taxonomy" id="2750658"/>
    <lineage>
        <taxon>Bacteria</taxon>
        <taxon>Pseudomonadati</taxon>
        <taxon>Kiritimatiellota</taxon>
        <taxon>Kiritimatiellia</taxon>
        <taxon>Kiritimatiellales</taxon>
        <taxon>Pontiellaceae</taxon>
        <taxon>Pontiella</taxon>
    </lineage>
</organism>
<dbReference type="RefSeq" id="WP_136063369.1">
    <property type="nucleotide sequence ID" value="NZ_CAAHFH010000002.1"/>
</dbReference>
<reference evidence="7 8" key="1">
    <citation type="submission" date="2019-04" db="EMBL/GenBank/DDBJ databases">
        <authorList>
            <person name="Van Vliet M D."/>
        </authorList>
    </citation>
    <scope>NUCLEOTIDE SEQUENCE [LARGE SCALE GENOMIC DNA]</scope>
    <source>
        <strain evidence="7 8">F21</strain>
    </source>
</reference>
<dbReference type="GO" id="GO:0008810">
    <property type="term" value="F:cellulase activity"/>
    <property type="evidence" value="ECO:0007669"/>
    <property type="project" value="InterPro"/>
</dbReference>